<organism evidence="2 3">
    <name type="scientific">Rhizophagus clarus</name>
    <dbReference type="NCBI Taxonomy" id="94130"/>
    <lineage>
        <taxon>Eukaryota</taxon>
        <taxon>Fungi</taxon>
        <taxon>Fungi incertae sedis</taxon>
        <taxon>Mucoromycota</taxon>
        <taxon>Glomeromycotina</taxon>
        <taxon>Glomeromycetes</taxon>
        <taxon>Glomerales</taxon>
        <taxon>Glomeraceae</taxon>
        <taxon>Rhizophagus</taxon>
    </lineage>
</organism>
<sequence>MEYNSTIEFLKLLTHLAAVIALVIIAIRLNTMIDEVHGINDPQGALQERLQYLHELEYLESIEKSLDDIGRGLSYIHQ</sequence>
<keyword evidence="1" id="KW-0472">Membrane</keyword>
<name>A0A8H3QSH6_9GLOM</name>
<gene>
    <name evidence="2" type="ORF">RCL2_001709200</name>
</gene>
<dbReference type="Proteomes" id="UP000615446">
    <property type="component" value="Unassembled WGS sequence"/>
</dbReference>
<comment type="caution">
    <text evidence="2">The sequence shown here is derived from an EMBL/GenBank/DDBJ whole genome shotgun (WGS) entry which is preliminary data.</text>
</comment>
<evidence type="ECO:0000313" key="3">
    <source>
        <dbReference type="Proteomes" id="UP000615446"/>
    </source>
</evidence>
<feature type="transmembrane region" description="Helical" evidence="1">
    <location>
        <begin position="12"/>
        <end position="29"/>
    </location>
</feature>
<accession>A0A8H3QSH6</accession>
<dbReference type="EMBL" id="BLAL01000194">
    <property type="protein sequence ID" value="GES90231.1"/>
    <property type="molecule type" value="Genomic_DNA"/>
</dbReference>
<keyword evidence="1" id="KW-1133">Transmembrane helix</keyword>
<evidence type="ECO:0000256" key="1">
    <source>
        <dbReference type="SAM" id="Phobius"/>
    </source>
</evidence>
<proteinExistence type="predicted"/>
<dbReference type="AlphaFoldDB" id="A0A8H3QSH6"/>
<keyword evidence="1" id="KW-0812">Transmembrane</keyword>
<reference evidence="2" key="1">
    <citation type="submission" date="2019-10" db="EMBL/GenBank/DDBJ databases">
        <title>Conservation and host-specific expression of non-tandemly repeated heterogenous ribosome RNA gene in arbuscular mycorrhizal fungi.</title>
        <authorList>
            <person name="Maeda T."/>
            <person name="Kobayashi Y."/>
            <person name="Nakagawa T."/>
            <person name="Ezawa T."/>
            <person name="Yamaguchi K."/>
            <person name="Bino T."/>
            <person name="Nishimoto Y."/>
            <person name="Shigenobu S."/>
            <person name="Kawaguchi M."/>
        </authorList>
    </citation>
    <scope>NUCLEOTIDE SEQUENCE</scope>
    <source>
        <strain evidence="2">HR1</strain>
    </source>
</reference>
<protein>
    <submittedName>
        <fullName evidence="2">Uncharacterized protein</fullName>
    </submittedName>
</protein>
<evidence type="ECO:0000313" key="2">
    <source>
        <dbReference type="EMBL" id="GES90231.1"/>
    </source>
</evidence>